<name>A9WUT9_RENSM</name>
<feature type="compositionally biased region" description="Basic and acidic residues" evidence="1">
    <location>
        <begin position="53"/>
        <end position="76"/>
    </location>
</feature>
<organism evidence="3 4">
    <name type="scientific">Renibacterium salmoninarum (strain ATCC 33209 / DSM 20767 / JCM 11484 / NBRC 15589 / NCIMB 2235)</name>
    <dbReference type="NCBI Taxonomy" id="288705"/>
    <lineage>
        <taxon>Bacteria</taxon>
        <taxon>Bacillati</taxon>
        <taxon>Actinomycetota</taxon>
        <taxon>Actinomycetes</taxon>
        <taxon>Micrococcales</taxon>
        <taxon>Micrococcaceae</taxon>
        <taxon>Renibacterium</taxon>
    </lineage>
</organism>
<dbReference type="STRING" id="288705.RSal33209_3244"/>
<keyword evidence="4" id="KW-1185">Reference proteome</keyword>
<evidence type="ECO:0000313" key="3">
    <source>
        <dbReference type="EMBL" id="ABY24960.1"/>
    </source>
</evidence>
<feature type="transmembrane region" description="Helical" evidence="2">
    <location>
        <begin position="24"/>
        <end position="43"/>
    </location>
</feature>
<keyword evidence="2" id="KW-1133">Transmembrane helix</keyword>
<sequence>MLTQLVGAAVIAASEHEEPAPLFMPFWMFGVVAILVLLLLMFITMSFTNLGNRHEAHEEEPDPHRQHTNNHDHGEVKATSNH</sequence>
<gene>
    <name evidence="3" type="ordered locus">RSal33209_3244</name>
</gene>
<dbReference type="AlphaFoldDB" id="A9WUT9"/>
<dbReference type="EMBL" id="CP000910">
    <property type="protein sequence ID" value="ABY24960.1"/>
    <property type="molecule type" value="Genomic_DNA"/>
</dbReference>
<proteinExistence type="predicted"/>
<reference evidence="4" key="1">
    <citation type="journal article" date="2008" name="J. Bacteriol.">
        <title>Genome sequence of the fish pathogen Renibacterium salmoninarum suggests reductive evolution away from an environmental Arthrobacter ancestor.</title>
        <authorList>
            <person name="Wiens G.D."/>
            <person name="Rockey D.D."/>
            <person name="Wu Z."/>
            <person name="Chang J."/>
            <person name="Levy R."/>
            <person name="Crane S."/>
            <person name="Chen D.S."/>
            <person name="Capri G.R."/>
            <person name="Burnett J.R."/>
            <person name="Sudheesh P.S."/>
            <person name="Schipma M.J."/>
            <person name="Burd H."/>
            <person name="Bhattacharyya A."/>
            <person name="Rhodes L.D."/>
            <person name="Kaul R."/>
            <person name="Strom M.S."/>
        </authorList>
    </citation>
    <scope>NUCLEOTIDE SEQUENCE [LARGE SCALE GENOMIC DNA]</scope>
    <source>
        <strain evidence="4">ATCC 33209 / DSM 20767 / JCM 11484 / NBRC 15589 / NCIMB 2235</strain>
    </source>
</reference>
<dbReference type="eggNOG" id="ENOG5032453">
    <property type="taxonomic scope" value="Bacteria"/>
</dbReference>
<evidence type="ECO:0000256" key="1">
    <source>
        <dbReference type="SAM" id="MobiDB-lite"/>
    </source>
</evidence>
<evidence type="ECO:0000313" key="4">
    <source>
        <dbReference type="Proteomes" id="UP000002007"/>
    </source>
</evidence>
<protein>
    <submittedName>
        <fullName evidence="3">Uncharacterized protein</fullName>
    </submittedName>
</protein>
<accession>A9WUT9</accession>
<dbReference type="HOGENOM" id="CLU_2646656_0_0_11"/>
<evidence type="ECO:0000256" key="2">
    <source>
        <dbReference type="SAM" id="Phobius"/>
    </source>
</evidence>
<keyword evidence="2" id="KW-0472">Membrane</keyword>
<dbReference type="Proteomes" id="UP000002007">
    <property type="component" value="Chromosome"/>
</dbReference>
<dbReference type="RefSeq" id="WP_012246600.1">
    <property type="nucleotide sequence ID" value="NC_010168.1"/>
</dbReference>
<feature type="region of interest" description="Disordered" evidence="1">
    <location>
        <begin position="53"/>
        <end position="82"/>
    </location>
</feature>
<dbReference type="KEGG" id="rsa:RSal33209_3244"/>
<keyword evidence="2" id="KW-0812">Transmembrane</keyword>